<evidence type="ECO:0000313" key="3">
    <source>
        <dbReference type="Proteomes" id="UP001221838"/>
    </source>
</evidence>
<dbReference type="SUPFAM" id="SSF56935">
    <property type="entry name" value="Porins"/>
    <property type="match status" value="1"/>
</dbReference>
<keyword evidence="1" id="KW-0732">Signal</keyword>
<dbReference type="InterPro" id="IPR023614">
    <property type="entry name" value="Porin_dom_sf"/>
</dbReference>
<reference evidence="2 3" key="1">
    <citation type="submission" date="2022-11" db="EMBL/GenBank/DDBJ databases">
        <title>Minimal conservation of predation-associated metabolite biosynthetic gene clusters underscores biosynthetic potential of Myxococcota including descriptions for ten novel species: Archangium lansinium sp. nov., Myxococcus landrumus sp. nov., Nannocystis bai.</title>
        <authorList>
            <person name="Ahearne A."/>
            <person name="Stevens C."/>
            <person name="Dowd S."/>
        </authorList>
    </citation>
    <scope>NUCLEOTIDE SEQUENCE [LARGE SCALE GENOMIC DNA]</scope>
    <source>
        <strain evidence="2 3">NCWAL01</strain>
    </source>
</reference>
<evidence type="ECO:0000313" key="2">
    <source>
        <dbReference type="EMBL" id="MDC0708026.1"/>
    </source>
</evidence>
<keyword evidence="3" id="KW-1185">Reference proteome</keyword>
<accession>A0ABT5D2X9</accession>
<organism evidence="2 3">
    <name type="scientific">Stigmatella ashevillensis</name>
    <dbReference type="NCBI Taxonomy" id="2995309"/>
    <lineage>
        <taxon>Bacteria</taxon>
        <taxon>Pseudomonadati</taxon>
        <taxon>Myxococcota</taxon>
        <taxon>Myxococcia</taxon>
        <taxon>Myxococcales</taxon>
        <taxon>Cystobacterineae</taxon>
        <taxon>Archangiaceae</taxon>
        <taxon>Stigmatella</taxon>
    </lineage>
</organism>
<feature type="signal peptide" evidence="1">
    <location>
        <begin position="1"/>
        <end position="25"/>
    </location>
</feature>
<feature type="chain" id="PRO_5045288894" evidence="1">
    <location>
        <begin position="26"/>
        <end position="400"/>
    </location>
</feature>
<dbReference type="Proteomes" id="UP001221838">
    <property type="component" value="Unassembled WGS sequence"/>
</dbReference>
<comment type="caution">
    <text evidence="2">The sequence shown here is derived from an EMBL/GenBank/DDBJ whole genome shotgun (WGS) entry which is preliminary data.</text>
</comment>
<name>A0ABT5D2X9_9BACT</name>
<protein>
    <submittedName>
        <fullName evidence="2">Uncharacterized protein</fullName>
    </submittedName>
</protein>
<dbReference type="Gene3D" id="2.40.160.10">
    <property type="entry name" value="Porin"/>
    <property type="match status" value="1"/>
</dbReference>
<evidence type="ECO:0000256" key="1">
    <source>
        <dbReference type="SAM" id="SignalP"/>
    </source>
</evidence>
<dbReference type="EMBL" id="JAQNDM010000002">
    <property type="protein sequence ID" value="MDC0708026.1"/>
    <property type="molecule type" value="Genomic_DNA"/>
</dbReference>
<gene>
    <name evidence="2" type="ORF">POL68_06045</name>
</gene>
<sequence length="400" mass="43605">MNRFRAVTSLTVLATIALWVAPLGAAVAAEPGAKPASTQEAAPSAPASTPSPLTFHLQVRVNTLAQGRHDAFLDDYRFESILAVPGVSGELTPWFSYVFNAVGSAENFESAQVRLLDTVGMFKVSDPLQIWVGRFVVPFDRFNLSGPFRNLIWDYPGIYGGERRIGGENGPFGRDTGISVWGSLSQGLFKYQLMAHQLENPDAGPRLTGRMSVSLLDREPGYFVSSSYLGEKNVLALGVAVQYQHDGRTWTPGTPVGVPPPPVGTPVSPTVDNLLAVTADLFAEKTFGSMGTATLDLAYYHYDEYRPYRRAHAVTVAYIPPLKLGDGRTQFGLRWEEAFASRFQPQLSNVRGVDVSVSHFFSGYNLRLGLDYAHQWLGSGGASNTVSVGFQYSPPLKQPH</sequence>
<dbReference type="RefSeq" id="WP_272135459.1">
    <property type="nucleotide sequence ID" value="NZ_JAQNDM010000002.1"/>
</dbReference>
<proteinExistence type="predicted"/>